<evidence type="ECO:0008006" key="5">
    <source>
        <dbReference type="Google" id="ProtNLM"/>
    </source>
</evidence>
<comment type="caution">
    <text evidence="3">The sequence shown here is derived from an EMBL/GenBank/DDBJ whole genome shotgun (WGS) entry which is preliminary data.</text>
</comment>
<feature type="transmembrane region" description="Helical" evidence="2">
    <location>
        <begin position="165"/>
        <end position="191"/>
    </location>
</feature>
<name>A0ABR7LGC3_9PSEU</name>
<dbReference type="Pfam" id="PF19590">
    <property type="entry name" value="TrbL_3"/>
    <property type="match status" value="1"/>
</dbReference>
<keyword evidence="2" id="KW-1133">Transmembrane helix</keyword>
<feature type="compositionally biased region" description="Pro residues" evidence="1">
    <location>
        <begin position="435"/>
        <end position="446"/>
    </location>
</feature>
<protein>
    <recommendedName>
        <fullName evidence="5">TrbL/VirB6 plasmid conjugal transfer protein</fullName>
    </recommendedName>
</protein>
<feature type="compositionally biased region" description="Low complexity" evidence="1">
    <location>
        <begin position="517"/>
        <end position="550"/>
    </location>
</feature>
<feature type="transmembrane region" description="Helical" evidence="2">
    <location>
        <begin position="361"/>
        <end position="379"/>
    </location>
</feature>
<reference evidence="3 4" key="1">
    <citation type="submission" date="2020-06" db="EMBL/GenBank/DDBJ databases">
        <title>Actinokineospora xiongansis sp. nov., isolated from soil of Baiyangdian.</title>
        <authorList>
            <person name="Zhang X."/>
        </authorList>
    </citation>
    <scope>NUCLEOTIDE SEQUENCE [LARGE SCALE GENOMIC DNA]</scope>
    <source>
        <strain evidence="3 4">HBU206404</strain>
    </source>
</reference>
<keyword evidence="2" id="KW-0812">Transmembrane</keyword>
<gene>
    <name evidence="3" type="ORF">GPZ80_29705</name>
</gene>
<feature type="transmembrane region" description="Helical" evidence="2">
    <location>
        <begin position="203"/>
        <end position="225"/>
    </location>
</feature>
<feature type="compositionally biased region" description="Pro residues" evidence="1">
    <location>
        <begin position="48"/>
        <end position="71"/>
    </location>
</feature>
<feature type="compositionally biased region" description="Pro residues" evidence="1">
    <location>
        <begin position="582"/>
        <end position="594"/>
    </location>
</feature>
<feature type="region of interest" description="Disordered" evidence="1">
    <location>
        <begin position="413"/>
        <end position="594"/>
    </location>
</feature>
<organism evidence="3 4">
    <name type="scientific">Actinokineospora xionganensis</name>
    <dbReference type="NCBI Taxonomy" id="2684470"/>
    <lineage>
        <taxon>Bacteria</taxon>
        <taxon>Bacillati</taxon>
        <taxon>Actinomycetota</taxon>
        <taxon>Actinomycetes</taxon>
        <taxon>Pseudonocardiales</taxon>
        <taxon>Pseudonocardiaceae</taxon>
        <taxon>Actinokineospora</taxon>
    </lineage>
</organism>
<dbReference type="RefSeq" id="WP_187224418.1">
    <property type="nucleotide sequence ID" value="NZ_JABVED010000028.1"/>
</dbReference>
<feature type="transmembrane region" description="Helical" evidence="2">
    <location>
        <begin position="245"/>
        <end position="278"/>
    </location>
</feature>
<feature type="transmembrane region" description="Helical" evidence="2">
    <location>
        <begin position="285"/>
        <end position="305"/>
    </location>
</feature>
<evidence type="ECO:0000256" key="2">
    <source>
        <dbReference type="SAM" id="Phobius"/>
    </source>
</evidence>
<dbReference type="InterPro" id="IPR045782">
    <property type="entry name" value="TrbL_3"/>
</dbReference>
<sequence length="594" mass="61575">MSLRPPADHHRLPPLPPLALPVLAGVFLVSVLALLTASGGASPVAHAQPPPSSSQPTGPPFSPRPTSPQPAAPTSVPASAVPPIVVVPTSQQPPPPTTGPGAPGPAPGSQPEDPAWYDIPGQITKAINGWFRDLVTAALRPVLDLIGRTVLATPNVTADPRVRDMWGTVALIANTIFVLLVSAGGVLVLSHETLQTRYALRDILPRIVVAFIAANLSLSLVGEGITAANTLSRAVLGMDITPDRVSALLITMLVNPLGAGIFLLLIGLVAAVLALILLATYVVRLALTVLLVVAAPLALALHALPQTDGLARLWWRAIIGCFTIQLAQALTLIVAVRVFFGASGQANPRDWAGGSSPLVDLLVACVLMYVMIRIPTWVFRQVFSGQRSVLVRIAKYALIGKAIGALRGGHLHPGPTAIASPGTRPPGPGGGAPRGAPPRGPRPIPSGPTRAQTVGRAQRGTALSTLPPRAQTTDHRERPGGDAVVLQFPAQQPRPAAPADPRKPKRPQPGAAERSARPSSTGSRPPGSQAPAEAIPAPRTTIATASTSAAPPSPQSTQRHRRRASPPVPAPQPRAPRRVTASPPPPSTLPPKEK</sequence>
<dbReference type="EMBL" id="JABVED010000028">
    <property type="protein sequence ID" value="MBC6451342.1"/>
    <property type="molecule type" value="Genomic_DNA"/>
</dbReference>
<feature type="transmembrane region" description="Helical" evidence="2">
    <location>
        <begin position="317"/>
        <end position="340"/>
    </location>
</feature>
<feature type="compositionally biased region" description="Low complexity" evidence="1">
    <location>
        <begin position="72"/>
        <end position="90"/>
    </location>
</feature>
<feature type="compositionally biased region" description="Low complexity" evidence="1">
    <location>
        <begin position="489"/>
        <end position="499"/>
    </location>
</feature>
<evidence type="ECO:0000313" key="3">
    <source>
        <dbReference type="EMBL" id="MBC6451342.1"/>
    </source>
</evidence>
<evidence type="ECO:0000313" key="4">
    <source>
        <dbReference type="Proteomes" id="UP000734823"/>
    </source>
</evidence>
<evidence type="ECO:0000256" key="1">
    <source>
        <dbReference type="SAM" id="MobiDB-lite"/>
    </source>
</evidence>
<feature type="region of interest" description="Disordered" evidence="1">
    <location>
        <begin position="41"/>
        <end position="118"/>
    </location>
</feature>
<dbReference type="Proteomes" id="UP000734823">
    <property type="component" value="Unassembled WGS sequence"/>
</dbReference>
<accession>A0ABR7LGC3</accession>
<feature type="compositionally biased region" description="Pro residues" evidence="1">
    <location>
        <begin position="91"/>
        <end position="108"/>
    </location>
</feature>
<keyword evidence="2" id="KW-0472">Membrane</keyword>
<keyword evidence="4" id="KW-1185">Reference proteome</keyword>
<proteinExistence type="predicted"/>